<evidence type="ECO:0000256" key="2">
    <source>
        <dbReference type="ARBA" id="ARBA00023125"/>
    </source>
</evidence>
<feature type="domain" description="Transcriptional regulator LacI/GalR-like sensor" evidence="5">
    <location>
        <begin position="25"/>
        <end position="187"/>
    </location>
</feature>
<gene>
    <name evidence="6" type="ORF">GCM10025866_14670</name>
</gene>
<dbReference type="EMBL" id="AP027731">
    <property type="protein sequence ID" value="BDZ45558.1"/>
    <property type="molecule type" value="Genomic_DNA"/>
</dbReference>
<organism evidence="6 7">
    <name type="scientific">Naasia aerilata</name>
    <dbReference type="NCBI Taxonomy" id="1162966"/>
    <lineage>
        <taxon>Bacteria</taxon>
        <taxon>Bacillati</taxon>
        <taxon>Actinomycetota</taxon>
        <taxon>Actinomycetes</taxon>
        <taxon>Micrococcales</taxon>
        <taxon>Microbacteriaceae</taxon>
        <taxon>Naasia</taxon>
    </lineage>
</organism>
<evidence type="ECO:0000313" key="7">
    <source>
        <dbReference type="Proteomes" id="UP001321498"/>
    </source>
</evidence>
<dbReference type="Proteomes" id="UP001321498">
    <property type="component" value="Chromosome"/>
</dbReference>
<evidence type="ECO:0000256" key="1">
    <source>
        <dbReference type="ARBA" id="ARBA00023015"/>
    </source>
</evidence>
<sequence>MDRRSDDRSVSSVAVDDVAGGRLAVEHLLASGRRHIAFVGGPTAVRQVADRLRGARQAAEKSGAALELVETSSLTVLEGRRAGELLASRPAAERPDAIFAANDLVAVGLLQALVMNRSLRVPKDIALIGYDDIDFASTAVVPLSSIRQPSRLIGETAVRILLEEAEDPDREPQDVVFQPELVQRASSAGRG</sequence>
<dbReference type="SUPFAM" id="SSF53822">
    <property type="entry name" value="Periplasmic binding protein-like I"/>
    <property type="match status" value="1"/>
</dbReference>
<evidence type="ECO:0000256" key="3">
    <source>
        <dbReference type="ARBA" id="ARBA00023163"/>
    </source>
</evidence>
<keyword evidence="2" id="KW-0238">DNA-binding</keyword>
<dbReference type="InterPro" id="IPR028082">
    <property type="entry name" value="Peripla_BP_I"/>
</dbReference>
<dbReference type="Gene3D" id="3.40.50.2300">
    <property type="match status" value="2"/>
</dbReference>
<keyword evidence="7" id="KW-1185">Reference proteome</keyword>
<dbReference type="PANTHER" id="PTHR30146:SF109">
    <property type="entry name" value="HTH-TYPE TRANSCRIPTIONAL REGULATOR GALS"/>
    <property type="match status" value="1"/>
</dbReference>
<evidence type="ECO:0000313" key="6">
    <source>
        <dbReference type="EMBL" id="BDZ45558.1"/>
    </source>
</evidence>
<feature type="region of interest" description="Disordered" evidence="4">
    <location>
        <begin position="167"/>
        <end position="191"/>
    </location>
</feature>
<dbReference type="Pfam" id="PF13377">
    <property type="entry name" value="Peripla_BP_3"/>
    <property type="match status" value="1"/>
</dbReference>
<reference evidence="7" key="1">
    <citation type="journal article" date="2019" name="Int. J. Syst. Evol. Microbiol.">
        <title>The Global Catalogue of Microorganisms (GCM) 10K type strain sequencing project: providing services to taxonomists for standard genome sequencing and annotation.</title>
        <authorList>
            <consortium name="The Broad Institute Genomics Platform"/>
            <consortium name="The Broad Institute Genome Sequencing Center for Infectious Disease"/>
            <person name="Wu L."/>
            <person name="Ma J."/>
        </authorList>
    </citation>
    <scope>NUCLEOTIDE SEQUENCE [LARGE SCALE GENOMIC DNA]</scope>
    <source>
        <strain evidence="7">NBRC 108725</strain>
    </source>
</reference>
<accession>A0ABM8GBF7</accession>
<evidence type="ECO:0000256" key="4">
    <source>
        <dbReference type="SAM" id="MobiDB-lite"/>
    </source>
</evidence>
<keyword evidence="1" id="KW-0805">Transcription regulation</keyword>
<keyword evidence="3" id="KW-0804">Transcription</keyword>
<dbReference type="PANTHER" id="PTHR30146">
    <property type="entry name" value="LACI-RELATED TRANSCRIPTIONAL REPRESSOR"/>
    <property type="match status" value="1"/>
</dbReference>
<dbReference type="CDD" id="cd06267">
    <property type="entry name" value="PBP1_LacI_sugar_binding-like"/>
    <property type="match status" value="1"/>
</dbReference>
<dbReference type="InterPro" id="IPR046335">
    <property type="entry name" value="LacI/GalR-like_sensor"/>
</dbReference>
<proteinExistence type="predicted"/>
<name>A0ABM8GBF7_9MICO</name>
<evidence type="ECO:0000259" key="5">
    <source>
        <dbReference type="Pfam" id="PF13377"/>
    </source>
</evidence>
<protein>
    <recommendedName>
        <fullName evidence="5">Transcriptional regulator LacI/GalR-like sensor domain-containing protein</fullName>
    </recommendedName>
</protein>